<feature type="transmembrane region" description="Helical" evidence="4">
    <location>
        <begin position="149"/>
        <end position="170"/>
    </location>
</feature>
<evidence type="ECO:0000256" key="2">
    <source>
        <dbReference type="ARBA" id="ARBA00029447"/>
    </source>
</evidence>
<evidence type="ECO:0000313" key="7">
    <source>
        <dbReference type="Proteomes" id="UP000290870"/>
    </source>
</evidence>
<proteinExistence type="inferred from homology"/>
<dbReference type="InterPro" id="IPR004089">
    <property type="entry name" value="MCPsignal_dom"/>
</dbReference>
<keyword evidence="3" id="KW-0807">Transducer</keyword>
<evidence type="ECO:0000313" key="6">
    <source>
        <dbReference type="EMBL" id="RXJ83963.1"/>
    </source>
</evidence>
<dbReference type="PROSITE" id="PS50111">
    <property type="entry name" value="CHEMOTAXIS_TRANSDUC_2"/>
    <property type="match status" value="1"/>
</dbReference>
<dbReference type="Pfam" id="PF08376">
    <property type="entry name" value="NIT"/>
    <property type="match status" value="1"/>
</dbReference>
<dbReference type="SMART" id="SM00283">
    <property type="entry name" value="MA"/>
    <property type="match status" value="1"/>
</dbReference>
<name>A0A4Q0ZCF1_9BACT</name>
<dbReference type="InterPro" id="IPR013587">
    <property type="entry name" value="Nitrate/nitrite_sensing"/>
</dbReference>
<feature type="domain" description="Methyl-accepting transducer" evidence="5">
    <location>
        <begin position="500"/>
        <end position="725"/>
    </location>
</feature>
<feature type="transmembrane region" description="Helical" evidence="4">
    <location>
        <begin position="21"/>
        <end position="39"/>
    </location>
</feature>
<keyword evidence="1" id="KW-0145">Chemotaxis</keyword>
<comment type="similarity">
    <text evidence="2">Belongs to the methyl-accepting chemotaxis (MCP) protein family.</text>
</comment>
<gene>
    <name evidence="6" type="ORF">CRU90_07775</name>
</gene>
<dbReference type="RefSeq" id="WP_128986719.1">
    <property type="nucleotide sequence ID" value="NZ_PDJZ01000007.1"/>
</dbReference>
<dbReference type="Pfam" id="PF00015">
    <property type="entry name" value="MCPsignal"/>
    <property type="match status" value="1"/>
</dbReference>
<organism evidence="6 7">
    <name type="scientific">Arcobacter cloacae</name>
    <dbReference type="NCBI Taxonomy" id="1054034"/>
    <lineage>
        <taxon>Bacteria</taxon>
        <taxon>Pseudomonadati</taxon>
        <taxon>Campylobacterota</taxon>
        <taxon>Epsilonproteobacteria</taxon>
        <taxon>Campylobacterales</taxon>
        <taxon>Arcobacteraceae</taxon>
        <taxon>Arcobacter</taxon>
    </lineage>
</organism>
<protein>
    <submittedName>
        <fullName evidence="6">Chemotaxis protein</fullName>
    </submittedName>
</protein>
<dbReference type="AlphaFoldDB" id="A0A4Q0ZCF1"/>
<dbReference type="GO" id="GO:0007165">
    <property type="term" value="P:signal transduction"/>
    <property type="evidence" value="ECO:0007669"/>
    <property type="project" value="UniProtKB-KW"/>
</dbReference>
<keyword evidence="4" id="KW-1133">Transmembrane helix</keyword>
<dbReference type="GO" id="GO:0016020">
    <property type="term" value="C:membrane"/>
    <property type="evidence" value="ECO:0007669"/>
    <property type="project" value="InterPro"/>
</dbReference>
<dbReference type="PANTHER" id="PTHR43531">
    <property type="entry name" value="PROTEIN ICFG"/>
    <property type="match status" value="1"/>
</dbReference>
<dbReference type="InterPro" id="IPR051310">
    <property type="entry name" value="MCP_chemotaxis"/>
</dbReference>
<evidence type="ECO:0000256" key="4">
    <source>
        <dbReference type="SAM" id="Phobius"/>
    </source>
</evidence>
<dbReference type="GO" id="GO:0006935">
    <property type="term" value="P:chemotaxis"/>
    <property type="evidence" value="ECO:0007669"/>
    <property type="project" value="UniProtKB-KW"/>
</dbReference>
<evidence type="ECO:0000259" key="5">
    <source>
        <dbReference type="PROSITE" id="PS50111"/>
    </source>
</evidence>
<dbReference type="Proteomes" id="UP000290870">
    <property type="component" value="Unassembled WGS sequence"/>
</dbReference>
<evidence type="ECO:0000256" key="1">
    <source>
        <dbReference type="ARBA" id="ARBA00022500"/>
    </source>
</evidence>
<keyword evidence="4" id="KW-0472">Membrane</keyword>
<reference evidence="6 7" key="1">
    <citation type="submission" date="2017-10" db="EMBL/GenBank/DDBJ databases">
        <title>Genomics of the genus Arcobacter.</title>
        <authorList>
            <person name="Perez-Cataluna A."/>
            <person name="Figueras M.J."/>
        </authorList>
    </citation>
    <scope>NUCLEOTIDE SEQUENCE [LARGE SCALE GENOMIC DNA]</scope>
    <source>
        <strain evidence="6 7">F26</strain>
    </source>
</reference>
<sequence>MDFLQFLRRMSIKNKVRMLSFFPLVFIIFLSVYIDIGIYKKVSNLQHMNEIANLNTKISLLLHETQKERGASAGFIGSSGEKFKDTLKTQIEVTNQTIEDFTKIVKSINNSYYPPYSKTLIDKVLVELAKIENIRTQVNTLKIESKDAIAYYTNINTILLNFIALTSTIAKNEKDIKNITAYYNFLMAKERAGIERAVGSNTFASKKFAPGMYERYLGLVNEQKIFFDTFYIYSEKNNRDFFNEKINQPVVTEVQKMRELLLSFGENREVVLDIDPTLWFSKITEKINILKQIDDYLAKDLILTIEKEIEKEKNIMYLLIGLTVFIILVTLYFISFFNSSISRGIEKIYVGIEQFMKYLNREINELEYIELNAKGELGNLAKMVNTNIDTINGNLEKDLLCVGEATITLDKFEKGYYSCRVNSKAANPQVQTLAKTINKMLDTQQKINSDILKVLAEYSNYNYLNSINNNNIYGELKELVDGINNLGNAITSMLVENKQNALILQNGSNQLTKNVNQLNKASNDAAARLEETAAAVEEITSNIIKSTQNVAMMAKNANELNSSVINGEKLAEQTVSSMEEINIQVNAITESISIIDQIAFQTNILSLNAAVEAATAGEAGKGFAVVAQEVRNLASRSAEAAKEIKDLVENATLKANDGKQIAATMIEGYHNISQNINNTISLINDVSNGANEQKVAMEQISDAINSLDNQTQVNANIANQTNEIASQTLVLANNVVTAVNSKEFRGK</sequence>
<dbReference type="OrthoDB" id="2489132at2"/>
<accession>A0A4Q0ZCF1</accession>
<feature type="transmembrane region" description="Helical" evidence="4">
    <location>
        <begin position="315"/>
        <end position="337"/>
    </location>
</feature>
<evidence type="ECO:0000256" key="3">
    <source>
        <dbReference type="PROSITE-ProRule" id="PRU00284"/>
    </source>
</evidence>
<dbReference type="Gene3D" id="1.10.287.950">
    <property type="entry name" value="Methyl-accepting chemotaxis protein"/>
    <property type="match status" value="1"/>
</dbReference>
<dbReference type="SUPFAM" id="SSF58104">
    <property type="entry name" value="Methyl-accepting chemotaxis protein (MCP) signaling domain"/>
    <property type="match status" value="1"/>
</dbReference>
<dbReference type="PANTHER" id="PTHR43531:SF11">
    <property type="entry name" value="METHYL-ACCEPTING CHEMOTAXIS PROTEIN 3"/>
    <property type="match status" value="1"/>
</dbReference>
<dbReference type="EMBL" id="PDJZ01000007">
    <property type="protein sequence ID" value="RXJ83963.1"/>
    <property type="molecule type" value="Genomic_DNA"/>
</dbReference>
<keyword evidence="4" id="KW-0812">Transmembrane</keyword>
<comment type="caution">
    <text evidence="6">The sequence shown here is derived from an EMBL/GenBank/DDBJ whole genome shotgun (WGS) entry which is preliminary data.</text>
</comment>